<keyword evidence="4" id="KW-1185">Reference proteome</keyword>
<reference evidence="3 4" key="1">
    <citation type="submission" date="2017-05" db="EMBL/GenBank/DDBJ databases">
        <title>Complete and WGS of Bordetella genogroups.</title>
        <authorList>
            <person name="Spilker T."/>
            <person name="LiPuma J."/>
        </authorList>
    </citation>
    <scope>NUCLEOTIDE SEQUENCE [LARGE SCALE GENOMIC DNA]</scope>
    <source>
        <strain evidence="3 4">AU19157</strain>
    </source>
</reference>
<dbReference type="CDD" id="cd13578">
    <property type="entry name" value="PBP2_Bug27"/>
    <property type="match status" value="1"/>
</dbReference>
<dbReference type="Gene3D" id="3.40.190.150">
    <property type="entry name" value="Bordetella uptake gene, domain 1"/>
    <property type="match status" value="1"/>
</dbReference>
<sequence>MPCVRRASTTGSPAMAGCSPDSSPHDVGAPAGGDPEGTTRRPCKTIMWETRMNPMNRRRAMQALAGAVLLPAFARTASAKAYPDQPVKVINPFPPGGSSDVIVRAVTAKMSEFLGGSMYIQNLPGAGGTIGSDRAAKSPPDGYTLLLSNNASQAIAPSLYARLPYDPIKDFDHIGLIGTLPNVLLVGPAVKATNFQEFLAEAHQRSATPNPMAYGSGGNGSSLHLCGEYFRHLTGINALHIPFKGNAPALVALLGGETAFQFDNITTAIPQIRAGKVRALGVTGARRSSVLPDVPTMAELGYKDFVLGSWNGLSAPAGTPADIVDAVAKALTRALADPPVAAQLTQYGMQLPDFPPSGYRAFVESEIKRWGSLVRMTGAKLD</sequence>
<dbReference type="InterPro" id="IPR005064">
    <property type="entry name" value="BUG"/>
</dbReference>
<name>A0A1W6YPH9_9BORD</name>
<protein>
    <recommendedName>
        <fullName evidence="5">Tripartite tricarboxylate transporter substrate binding protein</fullName>
    </recommendedName>
</protein>
<gene>
    <name evidence="3" type="ORF">CAL12_20680</name>
</gene>
<proteinExistence type="inferred from homology"/>
<evidence type="ECO:0000313" key="4">
    <source>
        <dbReference type="Proteomes" id="UP000194151"/>
    </source>
</evidence>
<evidence type="ECO:0000313" key="3">
    <source>
        <dbReference type="EMBL" id="ARP82992.1"/>
    </source>
</evidence>
<evidence type="ECO:0000256" key="1">
    <source>
        <dbReference type="ARBA" id="ARBA00006987"/>
    </source>
</evidence>
<dbReference type="SUPFAM" id="SSF53850">
    <property type="entry name" value="Periplasmic binding protein-like II"/>
    <property type="match status" value="1"/>
</dbReference>
<evidence type="ECO:0008006" key="5">
    <source>
        <dbReference type="Google" id="ProtNLM"/>
    </source>
</evidence>
<dbReference type="PROSITE" id="PS51257">
    <property type="entry name" value="PROKAR_LIPOPROTEIN"/>
    <property type="match status" value="1"/>
</dbReference>
<dbReference type="Proteomes" id="UP000194151">
    <property type="component" value="Chromosome"/>
</dbReference>
<dbReference type="Pfam" id="PF03401">
    <property type="entry name" value="TctC"/>
    <property type="match status" value="1"/>
</dbReference>
<comment type="similarity">
    <text evidence="1">Belongs to the UPF0065 (bug) family.</text>
</comment>
<organism evidence="3 4">
    <name type="scientific">Bordetella genomosp. 8</name>
    <dbReference type="NCBI Taxonomy" id="1416806"/>
    <lineage>
        <taxon>Bacteria</taxon>
        <taxon>Pseudomonadati</taxon>
        <taxon>Pseudomonadota</taxon>
        <taxon>Betaproteobacteria</taxon>
        <taxon>Burkholderiales</taxon>
        <taxon>Alcaligenaceae</taxon>
        <taxon>Bordetella</taxon>
    </lineage>
</organism>
<dbReference type="STRING" id="1416806.CAL12_20680"/>
<evidence type="ECO:0000256" key="2">
    <source>
        <dbReference type="SAM" id="MobiDB-lite"/>
    </source>
</evidence>
<dbReference type="AlphaFoldDB" id="A0A1W6YPH9"/>
<feature type="region of interest" description="Disordered" evidence="2">
    <location>
        <begin position="1"/>
        <end position="41"/>
    </location>
</feature>
<dbReference type="InterPro" id="IPR042100">
    <property type="entry name" value="Bug_dom1"/>
</dbReference>
<accession>A0A1W6YPH9</accession>
<dbReference type="Gene3D" id="3.40.190.10">
    <property type="entry name" value="Periplasmic binding protein-like II"/>
    <property type="match status" value="1"/>
</dbReference>
<dbReference type="PANTHER" id="PTHR42928">
    <property type="entry name" value="TRICARBOXYLATE-BINDING PROTEIN"/>
    <property type="match status" value="1"/>
</dbReference>
<dbReference type="PANTHER" id="PTHR42928:SF5">
    <property type="entry name" value="BLR1237 PROTEIN"/>
    <property type="match status" value="1"/>
</dbReference>
<dbReference type="KEGG" id="bgv:CAL12_20680"/>
<dbReference type="EMBL" id="CP021108">
    <property type="protein sequence ID" value="ARP82992.1"/>
    <property type="molecule type" value="Genomic_DNA"/>
</dbReference>